<dbReference type="Proteomes" id="UP001331561">
    <property type="component" value="Unassembled WGS sequence"/>
</dbReference>
<comment type="caution">
    <text evidence="2">The sequence shown here is derived from an EMBL/GenBank/DDBJ whole genome shotgun (WGS) entry which is preliminary data.</text>
</comment>
<name>A0ABU6KBH3_9RHOO</name>
<evidence type="ECO:0000256" key="1">
    <source>
        <dbReference type="SAM" id="MobiDB-lite"/>
    </source>
</evidence>
<feature type="region of interest" description="Disordered" evidence="1">
    <location>
        <begin position="1"/>
        <end position="49"/>
    </location>
</feature>
<feature type="compositionally biased region" description="Basic and acidic residues" evidence="1">
    <location>
        <begin position="13"/>
        <end position="28"/>
    </location>
</feature>
<protein>
    <submittedName>
        <fullName evidence="2">Uncharacterized protein</fullName>
    </submittedName>
</protein>
<evidence type="ECO:0000313" key="3">
    <source>
        <dbReference type="Proteomes" id="UP001331561"/>
    </source>
</evidence>
<organism evidence="2 3">
    <name type="scientific">Uliginosibacterium silvisoli</name>
    <dbReference type="NCBI Taxonomy" id="3114758"/>
    <lineage>
        <taxon>Bacteria</taxon>
        <taxon>Pseudomonadati</taxon>
        <taxon>Pseudomonadota</taxon>
        <taxon>Betaproteobacteria</taxon>
        <taxon>Rhodocyclales</taxon>
        <taxon>Zoogloeaceae</taxon>
        <taxon>Uliginosibacterium</taxon>
    </lineage>
</organism>
<keyword evidence="3" id="KW-1185">Reference proteome</keyword>
<sequence length="49" mass="5555">MWNRNQVTGHQPVEPDKGPVPIPKDEPAHASPPHRKHHDPEDPDFEETG</sequence>
<dbReference type="RefSeq" id="WP_327601277.1">
    <property type="nucleotide sequence ID" value="NZ_JAYXHS010000005.1"/>
</dbReference>
<gene>
    <name evidence="2" type="ORF">VVD49_21410</name>
</gene>
<evidence type="ECO:0000313" key="2">
    <source>
        <dbReference type="EMBL" id="MEC5388305.1"/>
    </source>
</evidence>
<proteinExistence type="predicted"/>
<reference evidence="2 3" key="1">
    <citation type="submission" date="2024-01" db="EMBL/GenBank/DDBJ databases">
        <title>Uliginosibacterium soil sp. nov.</title>
        <authorList>
            <person name="Lv Y."/>
        </authorList>
    </citation>
    <scope>NUCLEOTIDE SEQUENCE [LARGE SCALE GENOMIC DNA]</scope>
    <source>
        <strain evidence="2 3">H3</strain>
    </source>
</reference>
<accession>A0ABU6KBH3</accession>
<dbReference type="EMBL" id="JAYXHS010000005">
    <property type="protein sequence ID" value="MEC5388305.1"/>
    <property type="molecule type" value="Genomic_DNA"/>
</dbReference>